<sequence length="254" mass="25184">MRLAVLDLAGTTVVDDGLVLDAVRRGLVSVGVPVAGPRIPALERQAVAAADRPTLAVFTDLLDGDVRRARLAAEACEARLRDAAAEGAVRPVAGAAEAIGALREAGLTVALVSGFAAETRDALAQAAGLAVDLMLGPADVRGRGLPEPDLLLAAVDAADTERAETVVVADSTAGIAAATRAGTGLALGVLGGANAGPRLRRAGAHDVIRSVAELPARLGLPQPAPALLVSVPEQAVPAQPVSSSTPGGSGAVMP</sequence>
<comment type="caution">
    <text evidence="1">The sequence shown here is derived from an EMBL/GenBank/DDBJ whole genome shotgun (WGS) entry which is preliminary data.</text>
</comment>
<name>A0ABN2MQB0_9PSEU</name>
<dbReference type="RefSeq" id="WP_344413102.1">
    <property type="nucleotide sequence ID" value="NZ_BAAAQK010000003.1"/>
</dbReference>
<dbReference type="InterPro" id="IPR023214">
    <property type="entry name" value="HAD_sf"/>
</dbReference>
<organism evidence="1 2">
    <name type="scientific">Pseudonocardia ailaonensis</name>
    <dbReference type="NCBI Taxonomy" id="367279"/>
    <lineage>
        <taxon>Bacteria</taxon>
        <taxon>Bacillati</taxon>
        <taxon>Actinomycetota</taxon>
        <taxon>Actinomycetes</taxon>
        <taxon>Pseudonocardiales</taxon>
        <taxon>Pseudonocardiaceae</taxon>
        <taxon>Pseudonocardia</taxon>
    </lineage>
</organism>
<keyword evidence="2" id="KW-1185">Reference proteome</keyword>
<gene>
    <name evidence="1" type="ORF">GCM10009836_11580</name>
</gene>
<dbReference type="InterPro" id="IPR050155">
    <property type="entry name" value="HAD-like_hydrolase_sf"/>
</dbReference>
<reference evidence="1 2" key="1">
    <citation type="journal article" date="2019" name="Int. J. Syst. Evol. Microbiol.">
        <title>The Global Catalogue of Microorganisms (GCM) 10K type strain sequencing project: providing services to taxonomists for standard genome sequencing and annotation.</title>
        <authorList>
            <consortium name="The Broad Institute Genomics Platform"/>
            <consortium name="The Broad Institute Genome Sequencing Center for Infectious Disease"/>
            <person name="Wu L."/>
            <person name="Ma J."/>
        </authorList>
    </citation>
    <scope>NUCLEOTIDE SEQUENCE [LARGE SCALE GENOMIC DNA]</scope>
    <source>
        <strain evidence="1 2">JCM 16009</strain>
    </source>
</reference>
<protein>
    <submittedName>
        <fullName evidence="1">Phosphonatase-like hydrolase</fullName>
    </submittedName>
</protein>
<dbReference type="Pfam" id="PF00702">
    <property type="entry name" value="Hydrolase"/>
    <property type="match status" value="1"/>
</dbReference>
<dbReference type="EMBL" id="BAAAQK010000003">
    <property type="protein sequence ID" value="GAA1834930.1"/>
    <property type="molecule type" value="Genomic_DNA"/>
</dbReference>
<evidence type="ECO:0000313" key="2">
    <source>
        <dbReference type="Proteomes" id="UP001500449"/>
    </source>
</evidence>
<dbReference type="Proteomes" id="UP001500449">
    <property type="component" value="Unassembled WGS sequence"/>
</dbReference>
<dbReference type="InterPro" id="IPR036412">
    <property type="entry name" value="HAD-like_sf"/>
</dbReference>
<dbReference type="PANTHER" id="PTHR43434">
    <property type="entry name" value="PHOSPHOGLYCOLATE PHOSPHATASE"/>
    <property type="match status" value="1"/>
</dbReference>
<proteinExistence type="predicted"/>
<dbReference type="SUPFAM" id="SSF56784">
    <property type="entry name" value="HAD-like"/>
    <property type="match status" value="1"/>
</dbReference>
<evidence type="ECO:0000313" key="1">
    <source>
        <dbReference type="EMBL" id="GAA1834930.1"/>
    </source>
</evidence>
<accession>A0ABN2MQB0</accession>
<dbReference type="Gene3D" id="3.40.50.1000">
    <property type="entry name" value="HAD superfamily/HAD-like"/>
    <property type="match status" value="1"/>
</dbReference>
<dbReference type="PANTHER" id="PTHR43434:SF19">
    <property type="entry name" value="PHOSPHONOACETALDEHYDE HYDROLASE"/>
    <property type="match status" value="1"/>
</dbReference>